<evidence type="ECO:0000259" key="3">
    <source>
        <dbReference type="Pfam" id="PF02525"/>
    </source>
</evidence>
<evidence type="ECO:0000313" key="5">
    <source>
        <dbReference type="Proteomes" id="UP000660708"/>
    </source>
</evidence>
<dbReference type="AlphaFoldDB" id="A0A8I0T5V2"/>
<dbReference type="PANTHER" id="PTHR10204">
    <property type="entry name" value="NAD P H OXIDOREDUCTASE-RELATED"/>
    <property type="match status" value="1"/>
</dbReference>
<evidence type="ECO:0000256" key="1">
    <source>
        <dbReference type="ARBA" id="ARBA00006252"/>
    </source>
</evidence>
<reference evidence="4 5" key="1">
    <citation type="submission" date="2015-06" db="EMBL/GenBank/DDBJ databases">
        <title>Genome sequence of Pseudoalteromonas peptidolytica.</title>
        <authorList>
            <person name="Xie B.-B."/>
            <person name="Rong J.-C."/>
            <person name="Qin Q.-L."/>
            <person name="Zhang Y.-Z."/>
        </authorList>
    </citation>
    <scope>NUCLEOTIDE SEQUENCE [LARGE SCALE GENOMIC DNA]</scope>
    <source>
        <strain evidence="4 5">F12-50-A1</strain>
    </source>
</reference>
<keyword evidence="2" id="KW-0560">Oxidoreductase</keyword>
<dbReference type="Proteomes" id="UP000660708">
    <property type="component" value="Unassembled WGS sequence"/>
</dbReference>
<gene>
    <name evidence="4" type="ORF">PPEP_b0742</name>
</gene>
<comment type="similarity">
    <text evidence="1">Belongs to the NAD(P)H dehydrogenase (quinone) family.</text>
</comment>
<organism evidence="4 5">
    <name type="scientific">Pseudoalteromonas peptidolytica F12-50-A1</name>
    <dbReference type="NCBI Taxonomy" id="1315280"/>
    <lineage>
        <taxon>Bacteria</taxon>
        <taxon>Pseudomonadati</taxon>
        <taxon>Pseudomonadota</taxon>
        <taxon>Gammaproteobacteria</taxon>
        <taxon>Alteromonadales</taxon>
        <taxon>Pseudoalteromonadaceae</taxon>
        <taxon>Pseudoalteromonas</taxon>
    </lineage>
</organism>
<dbReference type="PANTHER" id="PTHR10204:SF34">
    <property type="entry name" value="NAD(P)H DEHYDROGENASE [QUINONE] 1 ISOFORM 1"/>
    <property type="match status" value="1"/>
</dbReference>
<dbReference type="EMBL" id="AQHF01000034">
    <property type="protein sequence ID" value="MBE0348886.1"/>
    <property type="molecule type" value="Genomic_DNA"/>
</dbReference>
<dbReference type="SUPFAM" id="SSF52218">
    <property type="entry name" value="Flavoproteins"/>
    <property type="match status" value="1"/>
</dbReference>
<keyword evidence="5" id="KW-1185">Reference proteome</keyword>
<protein>
    <recommendedName>
        <fullName evidence="3">Flavodoxin-like fold domain-containing protein</fullName>
    </recommendedName>
</protein>
<dbReference type="Gene3D" id="3.40.50.360">
    <property type="match status" value="1"/>
</dbReference>
<dbReference type="RefSeq" id="WP_147391303.1">
    <property type="nucleotide sequence ID" value="NZ_AQHF01000034.1"/>
</dbReference>
<dbReference type="InterPro" id="IPR051545">
    <property type="entry name" value="NAD(P)H_dehydrogenase_qn"/>
</dbReference>
<comment type="caution">
    <text evidence="4">The sequence shown here is derived from an EMBL/GenBank/DDBJ whole genome shotgun (WGS) entry which is preliminary data.</text>
</comment>
<evidence type="ECO:0000256" key="2">
    <source>
        <dbReference type="ARBA" id="ARBA00023002"/>
    </source>
</evidence>
<dbReference type="GO" id="GO:0005829">
    <property type="term" value="C:cytosol"/>
    <property type="evidence" value="ECO:0007669"/>
    <property type="project" value="TreeGrafter"/>
</dbReference>
<dbReference type="Pfam" id="PF02525">
    <property type="entry name" value="Flavodoxin_2"/>
    <property type="match status" value="1"/>
</dbReference>
<proteinExistence type="inferred from homology"/>
<accession>A0A8I0T5V2</accession>
<sequence>MKKILLLNGNPKNKSLCHALTTSYARAASTQHQVRRMDLHEMHFEVNLMYGYEANQVVEPCLQQFQQNLLWAEHIVIVSPLWWLALPAKLKGLIDRTLLPGFAFKYSETGTEVEKLLPNKTARVILTSDAPQTHLEQAAEGLITQLTHGTLGFCGIAPTQYTLFGPAHLATSEVIDNWLSEVTSLAVRGE</sequence>
<dbReference type="InterPro" id="IPR029039">
    <property type="entry name" value="Flavoprotein-like_sf"/>
</dbReference>
<dbReference type="InterPro" id="IPR003680">
    <property type="entry name" value="Flavodoxin_fold"/>
</dbReference>
<dbReference type="GO" id="GO:0003955">
    <property type="term" value="F:NAD(P)H dehydrogenase (quinone) activity"/>
    <property type="evidence" value="ECO:0007669"/>
    <property type="project" value="TreeGrafter"/>
</dbReference>
<feature type="domain" description="Flavodoxin-like fold" evidence="3">
    <location>
        <begin position="2"/>
        <end position="168"/>
    </location>
</feature>
<evidence type="ECO:0000313" key="4">
    <source>
        <dbReference type="EMBL" id="MBE0348886.1"/>
    </source>
</evidence>
<name>A0A8I0T5V2_9GAMM</name>